<name>A0A8S3SHJ8_MYTED</name>
<keyword evidence="3" id="KW-1185">Reference proteome</keyword>
<dbReference type="Pfam" id="PF00326">
    <property type="entry name" value="Peptidase_S9"/>
    <property type="match status" value="1"/>
</dbReference>
<dbReference type="GO" id="GO:0006508">
    <property type="term" value="P:proteolysis"/>
    <property type="evidence" value="ECO:0007669"/>
    <property type="project" value="InterPro"/>
</dbReference>
<dbReference type="SUPFAM" id="SSF82171">
    <property type="entry name" value="DPP6 N-terminal domain-like"/>
    <property type="match status" value="1"/>
</dbReference>
<dbReference type="InterPro" id="IPR050585">
    <property type="entry name" value="Xaa-Pro_dipeptidyl-ppase/CocE"/>
</dbReference>
<organism evidence="2 3">
    <name type="scientific">Mytilus edulis</name>
    <name type="common">Blue mussel</name>
    <dbReference type="NCBI Taxonomy" id="6550"/>
    <lineage>
        <taxon>Eukaryota</taxon>
        <taxon>Metazoa</taxon>
        <taxon>Spiralia</taxon>
        <taxon>Lophotrochozoa</taxon>
        <taxon>Mollusca</taxon>
        <taxon>Bivalvia</taxon>
        <taxon>Autobranchia</taxon>
        <taxon>Pteriomorphia</taxon>
        <taxon>Mytilida</taxon>
        <taxon>Mytiloidea</taxon>
        <taxon>Mytilidae</taxon>
        <taxon>Mytilinae</taxon>
        <taxon>Mytilus</taxon>
    </lineage>
</organism>
<reference evidence="2" key="1">
    <citation type="submission" date="2021-03" db="EMBL/GenBank/DDBJ databases">
        <authorList>
            <person name="Bekaert M."/>
        </authorList>
    </citation>
    <scope>NUCLEOTIDE SEQUENCE</scope>
</reference>
<dbReference type="PANTHER" id="PTHR43056:SF5">
    <property type="entry name" value="PEPTIDASE S9 PROLYL OLIGOPEPTIDASE CATALYTIC DOMAIN-CONTAINING PROTEIN"/>
    <property type="match status" value="1"/>
</dbReference>
<dbReference type="SUPFAM" id="SSF53474">
    <property type="entry name" value="alpha/beta-Hydrolases"/>
    <property type="match status" value="2"/>
</dbReference>
<sequence length="720" mass="80209">MKVLTKVFGTQLSLRLLSRIANTSVTKLTFKMSITTSDYGSWRSPITSKIVSESSVKFQEVHVDSCPENADTVYWGELRFDEGGRIIVCSQKVGEDKNTSWTPKDYNARTRVHEYGGGAIFVNNKVVYFSNYKDQQMYSQSSPDEAPQLITTGEKTWRYADGSFNAKTSKIYCVREDHSVVESKKAKEPVNTVVTIDPVTKQQFILTEGADFYSSPRVSPDGKKIAWVQWNHPNMPWDSTELWTGDLSATGDAVSNPKQIVSGTDISVMQPSWTPNNELLYIGDQTEWWNLYHVNANGDHTNLLPRDKETGGPHWVFAFYGYAVDPKGTGRIELGVLNMNTKEYQKLDTGFTSHTCMNLTADGHVYCVAGSPTKFECVIRINLETKEVKILQESKSLDMDTGYYSIPEEISWKTTNDDVSYGYLYPPKNKDFVAPEGTKPPLLVQVHGGPTSQTSNVLSLKKQYFTSRGFAVLDVNYRGSTGYGKTYRHKLRAKWGVSDIDDCCFGALYLGDIGRVDENKLCIDGGSAGGYTTLACLTFKNVFKAAQFLADVGKADHGKLCIDGRSAGGYSTLACLTFKNVFGAGASHYGIGDLEALAGDTHKFESRYLDNLIAPYTGDGIKIYKERSPINYIEKLDCPIALFQGDEDKIVPPNQAEMMYKAVKEKGIPTMHVLFEGEQHGFRKAENIQTALDGEFYFFSKVFGFKAADNDIKIPIANLK</sequence>
<dbReference type="InterPro" id="IPR011042">
    <property type="entry name" value="6-blade_b-propeller_TolB-like"/>
</dbReference>
<feature type="domain" description="Peptidase S9 prolyl oligopeptidase catalytic" evidence="1">
    <location>
        <begin position="538"/>
        <end position="704"/>
    </location>
</feature>
<dbReference type="AlphaFoldDB" id="A0A8S3SHJ8"/>
<evidence type="ECO:0000313" key="3">
    <source>
        <dbReference type="Proteomes" id="UP000683360"/>
    </source>
</evidence>
<dbReference type="GO" id="GO:0008236">
    <property type="term" value="F:serine-type peptidase activity"/>
    <property type="evidence" value="ECO:0007669"/>
    <property type="project" value="InterPro"/>
</dbReference>
<dbReference type="Gene3D" id="2.120.10.30">
    <property type="entry name" value="TolB, C-terminal domain"/>
    <property type="match status" value="1"/>
</dbReference>
<evidence type="ECO:0000259" key="1">
    <source>
        <dbReference type="Pfam" id="PF00326"/>
    </source>
</evidence>
<protein>
    <recommendedName>
        <fullName evidence="1">Peptidase S9 prolyl oligopeptidase catalytic domain-containing protein</fullName>
    </recommendedName>
</protein>
<accession>A0A8S3SHJ8</accession>
<dbReference type="InterPro" id="IPR001375">
    <property type="entry name" value="Peptidase_S9_cat"/>
</dbReference>
<dbReference type="OrthoDB" id="416344at2759"/>
<dbReference type="Proteomes" id="UP000683360">
    <property type="component" value="Unassembled WGS sequence"/>
</dbReference>
<dbReference type="Gene3D" id="3.40.50.1820">
    <property type="entry name" value="alpha/beta hydrolase"/>
    <property type="match status" value="2"/>
</dbReference>
<gene>
    <name evidence="2" type="ORF">MEDL_31178</name>
</gene>
<dbReference type="EMBL" id="CAJPWZ010001545">
    <property type="protein sequence ID" value="CAG2217551.1"/>
    <property type="molecule type" value="Genomic_DNA"/>
</dbReference>
<proteinExistence type="predicted"/>
<dbReference type="InterPro" id="IPR029058">
    <property type="entry name" value="AB_hydrolase_fold"/>
</dbReference>
<comment type="caution">
    <text evidence="2">The sequence shown here is derived from an EMBL/GenBank/DDBJ whole genome shotgun (WGS) entry which is preliminary data.</text>
</comment>
<evidence type="ECO:0000313" key="2">
    <source>
        <dbReference type="EMBL" id="CAG2217551.1"/>
    </source>
</evidence>
<dbReference type="PANTHER" id="PTHR43056">
    <property type="entry name" value="PEPTIDASE S9 PROLYL OLIGOPEPTIDASE"/>
    <property type="match status" value="1"/>
</dbReference>